<gene>
    <name evidence="1" type="ORF">VSS37_02345</name>
</gene>
<evidence type="ECO:0000313" key="2">
    <source>
        <dbReference type="Proteomes" id="UP001308005"/>
    </source>
</evidence>
<comment type="caution">
    <text evidence="1">The sequence shown here is derived from an EMBL/GenBank/DDBJ whole genome shotgun (WGS) entry which is preliminary data.</text>
</comment>
<protein>
    <submittedName>
        <fullName evidence="1">BrnA antitoxin family protein</fullName>
    </submittedName>
</protein>
<proteinExistence type="predicted"/>
<name>A0ABU6CSL6_9GAMM</name>
<keyword evidence="2" id="KW-1185">Reference proteome</keyword>
<evidence type="ECO:0000313" key="1">
    <source>
        <dbReference type="EMBL" id="MEB4589809.1"/>
    </source>
</evidence>
<dbReference type="Pfam" id="PF14384">
    <property type="entry name" value="BrnA_antitoxin"/>
    <property type="match status" value="1"/>
</dbReference>
<dbReference type="InterPro" id="IPR025528">
    <property type="entry name" value="BrnA_antitoxin"/>
</dbReference>
<dbReference type="RefSeq" id="WP_324693011.1">
    <property type="nucleotide sequence ID" value="NZ_JAYMYJ010000019.1"/>
</dbReference>
<accession>A0ABU6CSL6</accession>
<sequence>MNGQYDFGNGPSRATLKGNKEKITIRLDADVVQWFRDQVRNGGNYQSLINDALKAHIKQGGQSLEMTLRRVIREEMQPGKKQVTA</sequence>
<dbReference type="EMBL" id="JAYMYJ010000019">
    <property type="protein sequence ID" value="MEB4589809.1"/>
    <property type="molecule type" value="Genomic_DNA"/>
</dbReference>
<organism evidence="1 2">
    <name type="scientific">Candidatus Thiothrix phosphatis</name>
    <dbReference type="NCBI Taxonomy" id="3112415"/>
    <lineage>
        <taxon>Bacteria</taxon>
        <taxon>Pseudomonadati</taxon>
        <taxon>Pseudomonadota</taxon>
        <taxon>Gammaproteobacteria</taxon>
        <taxon>Thiotrichales</taxon>
        <taxon>Thiotrichaceae</taxon>
        <taxon>Thiothrix</taxon>
    </lineage>
</organism>
<dbReference type="Proteomes" id="UP001308005">
    <property type="component" value="Unassembled WGS sequence"/>
</dbReference>
<reference evidence="2" key="1">
    <citation type="submission" date="2023-07" db="EMBL/GenBank/DDBJ databases">
        <title>The carbon used by Thiothrix.</title>
        <authorList>
            <person name="Chen L."/>
        </authorList>
    </citation>
    <scope>NUCLEOTIDE SEQUENCE [LARGE SCALE GENOMIC DNA]</scope>
</reference>